<keyword evidence="13" id="KW-1185">Reference proteome</keyword>
<dbReference type="EC" id="3.2.1.78" evidence="4"/>
<comment type="caution">
    <text evidence="12">The sequence shown here is derived from an EMBL/GenBank/DDBJ whole genome shotgun (WGS) entry which is preliminary data.</text>
</comment>
<evidence type="ECO:0000256" key="7">
    <source>
        <dbReference type="ARBA" id="ARBA00022801"/>
    </source>
</evidence>
<organism evidence="12 13">
    <name type="scientific">Rhodotorula paludigena</name>
    <dbReference type="NCBI Taxonomy" id="86838"/>
    <lineage>
        <taxon>Eukaryota</taxon>
        <taxon>Fungi</taxon>
        <taxon>Dikarya</taxon>
        <taxon>Basidiomycota</taxon>
        <taxon>Pucciniomycotina</taxon>
        <taxon>Microbotryomycetes</taxon>
        <taxon>Sporidiobolales</taxon>
        <taxon>Sporidiobolaceae</taxon>
        <taxon>Rhodotorula</taxon>
    </lineage>
</organism>
<dbReference type="GO" id="GO:0016985">
    <property type="term" value="F:mannan endo-1,4-beta-mannosidase activity"/>
    <property type="evidence" value="ECO:0007669"/>
    <property type="project" value="UniProtKB-EC"/>
</dbReference>
<evidence type="ECO:0000313" key="12">
    <source>
        <dbReference type="EMBL" id="GJN94535.1"/>
    </source>
</evidence>
<evidence type="ECO:0000259" key="11">
    <source>
        <dbReference type="Pfam" id="PF26410"/>
    </source>
</evidence>
<feature type="compositionally biased region" description="Low complexity" evidence="9">
    <location>
        <begin position="47"/>
        <end position="81"/>
    </location>
</feature>
<dbReference type="InterPro" id="IPR001547">
    <property type="entry name" value="Glyco_hydro_5"/>
</dbReference>
<dbReference type="PROSITE" id="PS51257">
    <property type="entry name" value="PROKAR_LIPOPROTEIN"/>
    <property type="match status" value="1"/>
</dbReference>
<proteinExistence type="inferred from homology"/>
<comment type="catalytic activity">
    <reaction evidence="1">
        <text>Random hydrolysis of (1-&gt;4)-beta-D-mannosidic linkages in mannans, galactomannans and glucomannans.</text>
        <dbReference type="EC" id="3.2.1.78"/>
    </reaction>
</comment>
<dbReference type="PANTHER" id="PTHR31451:SF39">
    <property type="entry name" value="MANNAN ENDO-1,4-BETA-MANNOSIDASE 1"/>
    <property type="match status" value="1"/>
</dbReference>
<sequence>MRYASSTLLAVVALACQFGGAEAHDERVKRHAEFAHKLDKRYPPDRATTYSPTTTPAYVYETTSSAPTPTTSRSSVTTPASQTTPAAGQFDPNSPTRALVAATTTWPATCAPTYVAPSMITGTGTLPRPTTFVTKAPREVFLRLNNQPFTIVGPNIYWLCQDENYGPIGSYTDKRRVREALAIAVAMGANTIRAHSCGISVGTYAGRNPYNLEPTVNNLNEAAWDIRDYVLFAAREYGLRIIWVLTDNYAYYHGGKYDYLNFRGASLANGGAAFYTNRAVISAYLWYIDKFMQRTNPYTGVRYVDDPTILGSSGPSWETGNELGGYIEAEMWPPASWTTQINNYIRRFDTRHLLLENERLLELYVSMLQV</sequence>
<feature type="compositionally biased region" description="Polar residues" evidence="9">
    <location>
        <begin position="82"/>
        <end position="95"/>
    </location>
</feature>
<evidence type="ECO:0000256" key="8">
    <source>
        <dbReference type="ARBA" id="ARBA00023295"/>
    </source>
</evidence>
<comment type="subcellular location">
    <subcellularLocation>
        <location evidence="2">Secreted</location>
    </subcellularLocation>
</comment>
<evidence type="ECO:0000256" key="6">
    <source>
        <dbReference type="ARBA" id="ARBA00022729"/>
    </source>
</evidence>
<feature type="signal peptide" evidence="10">
    <location>
        <begin position="1"/>
        <end position="23"/>
    </location>
</feature>
<dbReference type="Gene3D" id="3.20.20.80">
    <property type="entry name" value="Glycosidases"/>
    <property type="match status" value="1"/>
</dbReference>
<dbReference type="Pfam" id="PF26410">
    <property type="entry name" value="GH5_mannosidase"/>
    <property type="match status" value="1"/>
</dbReference>
<feature type="chain" id="PRO_5043596220" description="mannan endo-1,4-beta-mannosidase" evidence="10">
    <location>
        <begin position="24"/>
        <end position="370"/>
    </location>
</feature>
<comment type="similarity">
    <text evidence="3">Belongs to the glycosyl hydrolase 5 (cellulase A) family.</text>
</comment>
<protein>
    <recommendedName>
        <fullName evidence="4">mannan endo-1,4-beta-mannosidase</fullName>
        <ecNumber evidence="4">3.2.1.78</ecNumber>
    </recommendedName>
</protein>
<evidence type="ECO:0000256" key="9">
    <source>
        <dbReference type="SAM" id="MobiDB-lite"/>
    </source>
</evidence>
<gene>
    <name evidence="12" type="ORF">Rhopal_007618-T1</name>
</gene>
<dbReference type="PANTHER" id="PTHR31451">
    <property type="match status" value="1"/>
</dbReference>
<keyword evidence="5" id="KW-0964">Secreted</keyword>
<keyword evidence="7" id="KW-0378">Hydrolase</keyword>
<keyword evidence="6 10" id="KW-0732">Signal</keyword>
<accession>A0AAV5GPM7</accession>
<dbReference type="EMBL" id="BQKY01000017">
    <property type="protein sequence ID" value="GJN94535.1"/>
    <property type="molecule type" value="Genomic_DNA"/>
</dbReference>
<name>A0AAV5GPM7_9BASI</name>
<evidence type="ECO:0000256" key="2">
    <source>
        <dbReference type="ARBA" id="ARBA00004613"/>
    </source>
</evidence>
<feature type="domain" description="Glycoside hydrolase family 5" evidence="11">
    <location>
        <begin position="140"/>
        <end position="354"/>
    </location>
</feature>
<evidence type="ECO:0000256" key="1">
    <source>
        <dbReference type="ARBA" id="ARBA00001678"/>
    </source>
</evidence>
<evidence type="ECO:0000256" key="4">
    <source>
        <dbReference type="ARBA" id="ARBA00012706"/>
    </source>
</evidence>
<dbReference type="AlphaFoldDB" id="A0AAV5GPM7"/>
<evidence type="ECO:0000256" key="10">
    <source>
        <dbReference type="SAM" id="SignalP"/>
    </source>
</evidence>
<feature type="region of interest" description="Disordered" evidence="9">
    <location>
        <begin position="43"/>
        <end position="95"/>
    </location>
</feature>
<dbReference type="SUPFAM" id="SSF51445">
    <property type="entry name" value="(Trans)glycosidases"/>
    <property type="match status" value="1"/>
</dbReference>
<evidence type="ECO:0000256" key="5">
    <source>
        <dbReference type="ARBA" id="ARBA00022525"/>
    </source>
</evidence>
<dbReference type="Proteomes" id="UP001342314">
    <property type="component" value="Unassembled WGS sequence"/>
</dbReference>
<dbReference type="InterPro" id="IPR045053">
    <property type="entry name" value="MAN-like"/>
</dbReference>
<evidence type="ECO:0000313" key="13">
    <source>
        <dbReference type="Proteomes" id="UP001342314"/>
    </source>
</evidence>
<reference evidence="12 13" key="1">
    <citation type="submission" date="2021-12" db="EMBL/GenBank/DDBJ databases">
        <title>High titer production of polyol ester of fatty acids by Rhodotorula paludigena BS15 towards product separation-free biomass refinery.</title>
        <authorList>
            <person name="Mano J."/>
            <person name="Ono H."/>
            <person name="Tanaka T."/>
            <person name="Naito K."/>
            <person name="Sushida H."/>
            <person name="Ike M."/>
            <person name="Tokuyasu K."/>
            <person name="Kitaoka M."/>
        </authorList>
    </citation>
    <scope>NUCLEOTIDE SEQUENCE [LARGE SCALE GENOMIC DNA]</scope>
    <source>
        <strain evidence="12 13">BS15</strain>
    </source>
</reference>
<evidence type="ECO:0000256" key="3">
    <source>
        <dbReference type="ARBA" id="ARBA00005641"/>
    </source>
</evidence>
<dbReference type="InterPro" id="IPR017853">
    <property type="entry name" value="GH"/>
</dbReference>
<keyword evidence="8" id="KW-0326">Glycosidase</keyword>
<dbReference type="GO" id="GO:0005576">
    <property type="term" value="C:extracellular region"/>
    <property type="evidence" value="ECO:0007669"/>
    <property type="project" value="UniProtKB-SubCell"/>
</dbReference>